<sequence>MVPGVGNFSDKEASGFDGPSQRCTRMLGAIVVDPEPRFLAAYRAIHAGKSGIRFVLCFCANRRDAT</sequence>
<organism evidence="2 3">
    <name type="scientific">Grifola frondosa</name>
    <name type="common">Maitake</name>
    <name type="synonym">Polyporus frondosus</name>
    <dbReference type="NCBI Taxonomy" id="5627"/>
    <lineage>
        <taxon>Eukaryota</taxon>
        <taxon>Fungi</taxon>
        <taxon>Dikarya</taxon>
        <taxon>Basidiomycota</taxon>
        <taxon>Agaricomycotina</taxon>
        <taxon>Agaricomycetes</taxon>
        <taxon>Polyporales</taxon>
        <taxon>Grifolaceae</taxon>
        <taxon>Grifola</taxon>
    </lineage>
</organism>
<name>A0A1C7LT46_GRIFR</name>
<evidence type="ECO:0000256" key="1">
    <source>
        <dbReference type="SAM" id="MobiDB-lite"/>
    </source>
</evidence>
<gene>
    <name evidence="2" type="ORF">A0H81_12170</name>
</gene>
<evidence type="ECO:0000313" key="3">
    <source>
        <dbReference type="Proteomes" id="UP000092993"/>
    </source>
</evidence>
<accession>A0A1C7LT46</accession>
<dbReference type="AlphaFoldDB" id="A0A1C7LT46"/>
<feature type="region of interest" description="Disordered" evidence="1">
    <location>
        <begin position="1"/>
        <end position="21"/>
    </location>
</feature>
<protein>
    <submittedName>
        <fullName evidence="2">Uncharacterized protein</fullName>
    </submittedName>
</protein>
<comment type="caution">
    <text evidence="2">The sequence shown here is derived from an EMBL/GenBank/DDBJ whole genome shotgun (WGS) entry which is preliminary data.</text>
</comment>
<reference evidence="2 3" key="1">
    <citation type="submission" date="2016-03" db="EMBL/GenBank/DDBJ databases">
        <title>Whole genome sequencing of Grifola frondosa 9006-11.</title>
        <authorList>
            <person name="Min B."/>
            <person name="Park H."/>
            <person name="Kim J.-G."/>
            <person name="Cho H."/>
            <person name="Oh Y.-L."/>
            <person name="Kong W.-S."/>
            <person name="Choi I.-G."/>
        </authorList>
    </citation>
    <scope>NUCLEOTIDE SEQUENCE [LARGE SCALE GENOMIC DNA]</scope>
    <source>
        <strain evidence="2 3">9006-11</strain>
    </source>
</reference>
<evidence type="ECO:0000313" key="2">
    <source>
        <dbReference type="EMBL" id="OBZ67698.1"/>
    </source>
</evidence>
<dbReference type="Proteomes" id="UP000092993">
    <property type="component" value="Unassembled WGS sequence"/>
</dbReference>
<dbReference type="EMBL" id="LUGG01000023">
    <property type="protein sequence ID" value="OBZ67698.1"/>
    <property type="molecule type" value="Genomic_DNA"/>
</dbReference>
<keyword evidence="3" id="KW-1185">Reference proteome</keyword>
<proteinExistence type="predicted"/>